<protein>
    <submittedName>
        <fullName evidence="2">Uncharacterized protein</fullName>
    </submittedName>
</protein>
<keyword evidence="1" id="KW-0812">Transmembrane</keyword>
<reference evidence="2 3" key="1">
    <citation type="submission" date="2014-07" db="EMBL/GenBank/DDBJ databases">
        <title>Methanogenic archaea and the global carbon cycle.</title>
        <authorList>
            <person name="Henriksen J.R."/>
            <person name="Luke J."/>
            <person name="Reinhart S."/>
            <person name="Benedict M.N."/>
            <person name="Youngblut N.D."/>
            <person name="Metcalf M.E."/>
            <person name="Whitaker R.J."/>
            <person name="Metcalf W.W."/>
        </authorList>
    </citation>
    <scope>NUCLEOTIDE SEQUENCE [LARGE SCALE GENOMIC DNA]</scope>
    <source>
        <strain evidence="2 3">S-6</strain>
    </source>
</reference>
<organism evidence="2 3">
    <name type="scientific">Methanosarcina mazei S-6</name>
    <dbReference type="NCBI Taxonomy" id="213585"/>
    <lineage>
        <taxon>Archaea</taxon>
        <taxon>Methanobacteriati</taxon>
        <taxon>Methanobacteriota</taxon>
        <taxon>Stenosarchaea group</taxon>
        <taxon>Methanomicrobia</taxon>
        <taxon>Methanosarcinales</taxon>
        <taxon>Methanosarcinaceae</taxon>
        <taxon>Methanosarcina</taxon>
    </lineage>
</organism>
<accession>A0A0E3RG08</accession>
<dbReference type="KEGG" id="mmj:MSMAS_0546"/>
<feature type="transmembrane region" description="Helical" evidence="1">
    <location>
        <begin position="41"/>
        <end position="61"/>
    </location>
</feature>
<dbReference type="HOGENOM" id="CLU_2820920_0_0_2"/>
<dbReference type="EMBL" id="CP009512">
    <property type="protein sequence ID" value="AKB63742.1"/>
    <property type="molecule type" value="Genomic_DNA"/>
</dbReference>
<evidence type="ECO:0000313" key="3">
    <source>
        <dbReference type="Proteomes" id="UP000033097"/>
    </source>
</evidence>
<dbReference type="Proteomes" id="UP000033097">
    <property type="component" value="Chromosome"/>
</dbReference>
<evidence type="ECO:0000256" key="1">
    <source>
        <dbReference type="SAM" id="Phobius"/>
    </source>
</evidence>
<name>A0A0E3RG08_METMZ</name>
<dbReference type="PATRIC" id="fig|213585.10.peg.673"/>
<keyword evidence="1" id="KW-0472">Membrane</keyword>
<gene>
    <name evidence="2" type="ORF">MSMAS_0546</name>
</gene>
<proteinExistence type="predicted"/>
<evidence type="ECO:0000313" key="2">
    <source>
        <dbReference type="EMBL" id="AKB63742.1"/>
    </source>
</evidence>
<sequence length="66" mass="7390">MYAFGGVILTFLNTFHEILSGNFIEAFFEYFIFSALPPTSVYQVLLTVAAGTTVAGLKWYVAMSRR</sequence>
<dbReference type="AlphaFoldDB" id="A0A0E3RG08"/>
<dbReference type="STRING" id="213585.MSMAS_0546"/>
<keyword evidence="1" id="KW-1133">Transmembrane helix</keyword>